<evidence type="ECO:0000256" key="6">
    <source>
        <dbReference type="ARBA" id="ARBA00038076"/>
    </source>
</evidence>
<evidence type="ECO:0000256" key="1">
    <source>
        <dbReference type="ARBA" id="ARBA00004651"/>
    </source>
</evidence>
<feature type="transmembrane region" description="Helical" evidence="8">
    <location>
        <begin position="20"/>
        <end position="42"/>
    </location>
</feature>
<keyword evidence="4 8" id="KW-1133">Transmembrane helix</keyword>
<feature type="transmembrane region" description="Helical" evidence="8">
    <location>
        <begin position="229"/>
        <end position="258"/>
    </location>
</feature>
<dbReference type="EMBL" id="QLMJ01000011">
    <property type="protein sequence ID" value="RAK34430.1"/>
    <property type="molecule type" value="Genomic_DNA"/>
</dbReference>
<dbReference type="InterPro" id="IPR003838">
    <property type="entry name" value="ABC3_permease_C"/>
</dbReference>
<protein>
    <submittedName>
        <fullName evidence="10">Putative ABC transport system permease protein</fullName>
    </submittedName>
</protein>
<dbReference type="PANTHER" id="PTHR30572:SF4">
    <property type="entry name" value="ABC TRANSPORTER PERMEASE YTRF"/>
    <property type="match status" value="1"/>
</dbReference>
<feature type="transmembrane region" description="Helical" evidence="8">
    <location>
        <begin position="738"/>
        <end position="763"/>
    </location>
</feature>
<feature type="domain" description="ABC3 transporter permease C-terminal" evidence="9">
    <location>
        <begin position="236"/>
        <end position="352"/>
    </location>
</feature>
<keyword evidence="11" id="KW-1185">Reference proteome</keyword>
<comment type="caution">
    <text evidence="10">The sequence shown here is derived from an EMBL/GenBank/DDBJ whole genome shotgun (WGS) entry which is preliminary data.</text>
</comment>
<comment type="similarity">
    <text evidence="6">Belongs to the ABC-4 integral membrane protein family.</text>
</comment>
<evidence type="ECO:0000256" key="3">
    <source>
        <dbReference type="ARBA" id="ARBA00022692"/>
    </source>
</evidence>
<accession>A0A327ZDH6</accession>
<evidence type="ECO:0000256" key="8">
    <source>
        <dbReference type="SAM" id="Phobius"/>
    </source>
</evidence>
<dbReference type="GO" id="GO:0022857">
    <property type="term" value="F:transmembrane transporter activity"/>
    <property type="evidence" value="ECO:0007669"/>
    <property type="project" value="TreeGrafter"/>
</dbReference>
<feature type="transmembrane region" description="Helical" evidence="8">
    <location>
        <begin position="401"/>
        <end position="424"/>
    </location>
</feature>
<evidence type="ECO:0000256" key="7">
    <source>
        <dbReference type="SAM" id="MobiDB-lite"/>
    </source>
</evidence>
<evidence type="ECO:0000256" key="4">
    <source>
        <dbReference type="ARBA" id="ARBA00022989"/>
    </source>
</evidence>
<feature type="region of interest" description="Disordered" evidence="7">
    <location>
        <begin position="442"/>
        <end position="477"/>
    </location>
</feature>
<evidence type="ECO:0000313" key="11">
    <source>
        <dbReference type="Proteomes" id="UP000249341"/>
    </source>
</evidence>
<evidence type="ECO:0000256" key="2">
    <source>
        <dbReference type="ARBA" id="ARBA00022475"/>
    </source>
</evidence>
<dbReference type="AlphaFoldDB" id="A0A327ZDH6"/>
<dbReference type="InterPro" id="IPR050250">
    <property type="entry name" value="Macrolide_Exporter_MacB"/>
</dbReference>
<feature type="transmembrane region" description="Helical" evidence="8">
    <location>
        <begin position="323"/>
        <end position="344"/>
    </location>
</feature>
<evidence type="ECO:0000256" key="5">
    <source>
        <dbReference type="ARBA" id="ARBA00023136"/>
    </source>
</evidence>
<sequence length="774" mass="78991">MSAVLRAAGSGARRRRVQSLVIGAVVLLSAATGVLALGLIIASSAPFDKAFARQNGAHAAVTYASAQVPANPSGVTAEAGPFATVDAELKGGHTIRPPGPIVGRDTVGDGVDRLEVSDGVWLTGPGQIVLSPKTAGHGQFRTKIGDTMTVGVDGSPTLTVVGIASSATSTATAWVWPTESFLDKPAGWQMLYRLADPSADLATVTAGQTVVGSTSWLAVKAQAEGVIKVFVPFILAFAVLGLVLSVMIVVNVVSGAVVAGFRTIGVQKSLGFTPGQITAIYAGQVLIVGIPAGVLGVVIGHFAAMPLLSQTNDAYQVSRAPSVPLWADAAVLLGVTLLVAAAAAGPALRAGRFSAVQAITVGRAPRGERGVRIRRMLAALPLPRAIGFGLGTPFARPARSLVTVVAVLLGVTTVVFATGLAASLSRISAAGDRIEAVPVRVSIRGPGPMGQQGDPQQGPPRSGAQPAGAPPGSEPVDTDAIRKIIEAQPGTAHVVGETEESLTMAGYTEPLTVRAYQGDASWVGYPLIHGRWYSGVNEAVAGSRMLKLTGTRVGDTITLGTGRTVTIVGEVFSNGSDGTIMMDMAGFDGFTPRTFEVGLTEGTSEHAYTSALRDALPDGQAAAEVSADTQENEVVAVMIALIATLTVLLTTVAGLGVFNTVMLNTRERVHEIGVLKSVGMTPGQVRLLVLSSVALIGALGGALAVPLGYALHGWALPVMAESANLVLPASILDVYQPWTMVLLGAAGVLLAALGALVPGGWAARTRASSALRAE</sequence>
<keyword evidence="2" id="KW-1003">Cell membrane</keyword>
<evidence type="ECO:0000259" key="9">
    <source>
        <dbReference type="Pfam" id="PF02687"/>
    </source>
</evidence>
<dbReference type="OrthoDB" id="3207485at2"/>
<dbReference type="GO" id="GO:0005886">
    <property type="term" value="C:plasma membrane"/>
    <property type="evidence" value="ECO:0007669"/>
    <property type="project" value="UniProtKB-SubCell"/>
</dbReference>
<feature type="transmembrane region" description="Helical" evidence="8">
    <location>
        <begin position="279"/>
        <end position="303"/>
    </location>
</feature>
<evidence type="ECO:0000313" key="10">
    <source>
        <dbReference type="EMBL" id="RAK34430.1"/>
    </source>
</evidence>
<feature type="transmembrane region" description="Helical" evidence="8">
    <location>
        <begin position="687"/>
        <end position="707"/>
    </location>
</feature>
<keyword evidence="3 8" id="KW-0812">Transmembrane</keyword>
<proteinExistence type="inferred from homology"/>
<feature type="domain" description="ABC3 transporter permease C-terminal" evidence="9">
    <location>
        <begin position="645"/>
        <end position="758"/>
    </location>
</feature>
<keyword evidence="5 8" id="KW-0472">Membrane</keyword>
<dbReference type="PANTHER" id="PTHR30572">
    <property type="entry name" value="MEMBRANE COMPONENT OF TRANSPORTER-RELATED"/>
    <property type="match status" value="1"/>
</dbReference>
<organism evidence="10 11">
    <name type="scientific">Actinoplanes lutulentus</name>
    <dbReference type="NCBI Taxonomy" id="1287878"/>
    <lineage>
        <taxon>Bacteria</taxon>
        <taxon>Bacillati</taxon>
        <taxon>Actinomycetota</taxon>
        <taxon>Actinomycetes</taxon>
        <taxon>Micromonosporales</taxon>
        <taxon>Micromonosporaceae</taxon>
        <taxon>Actinoplanes</taxon>
    </lineage>
</organism>
<dbReference type="RefSeq" id="WP_111651112.1">
    <property type="nucleotide sequence ID" value="NZ_JACHWI010000011.1"/>
</dbReference>
<dbReference type="Pfam" id="PF02687">
    <property type="entry name" value="FtsX"/>
    <property type="match status" value="2"/>
</dbReference>
<feature type="transmembrane region" description="Helical" evidence="8">
    <location>
        <begin position="634"/>
        <end position="658"/>
    </location>
</feature>
<comment type="subcellular location">
    <subcellularLocation>
        <location evidence="1">Cell membrane</location>
        <topology evidence="1">Multi-pass membrane protein</topology>
    </subcellularLocation>
</comment>
<feature type="compositionally biased region" description="Low complexity" evidence="7">
    <location>
        <begin position="445"/>
        <end position="460"/>
    </location>
</feature>
<dbReference type="Proteomes" id="UP000249341">
    <property type="component" value="Unassembled WGS sequence"/>
</dbReference>
<gene>
    <name evidence="10" type="ORF">B0I29_11129</name>
</gene>
<name>A0A327ZDH6_9ACTN</name>
<reference evidence="10 11" key="1">
    <citation type="submission" date="2018-06" db="EMBL/GenBank/DDBJ databases">
        <title>Genomic Encyclopedia of Type Strains, Phase III (KMG-III): the genomes of soil and plant-associated and newly described type strains.</title>
        <authorList>
            <person name="Whitman W."/>
        </authorList>
    </citation>
    <scope>NUCLEOTIDE SEQUENCE [LARGE SCALE GENOMIC DNA]</scope>
    <source>
        <strain evidence="10 11">CGMCC 4.7090</strain>
    </source>
</reference>